<organism evidence="6 7">
    <name type="scientific">Diplogelasinospora grovesii</name>
    <dbReference type="NCBI Taxonomy" id="303347"/>
    <lineage>
        <taxon>Eukaryota</taxon>
        <taxon>Fungi</taxon>
        <taxon>Dikarya</taxon>
        <taxon>Ascomycota</taxon>
        <taxon>Pezizomycotina</taxon>
        <taxon>Sordariomycetes</taxon>
        <taxon>Sordariomycetidae</taxon>
        <taxon>Sordariales</taxon>
        <taxon>Diplogelasinosporaceae</taxon>
        <taxon>Diplogelasinospora</taxon>
    </lineage>
</organism>
<dbReference type="InterPro" id="IPR007867">
    <property type="entry name" value="GMC_OxRtase_C"/>
</dbReference>
<evidence type="ECO:0000256" key="2">
    <source>
        <dbReference type="PIRSR" id="PIRSR000137-2"/>
    </source>
</evidence>
<dbReference type="EMBL" id="MU853827">
    <property type="protein sequence ID" value="KAK3938565.1"/>
    <property type="molecule type" value="Genomic_DNA"/>
</dbReference>
<keyword evidence="2" id="KW-0274">FAD</keyword>
<dbReference type="Proteomes" id="UP001303473">
    <property type="component" value="Unassembled WGS sequence"/>
</dbReference>
<feature type="chain" id="PRO_5043041394" evidence="3">
    <location>
        <begin position="20"/>
        <end position="619"/>
    </location>
</feature>
<dbReference type="SUPFAM" id="SSF51905">
    <property type="entry name" value="FAD/NAD(P)-binding domain"/>
    <property type="match status" value="1"/>
</dbReference>
<protein>
    <submittedName>
        <fullName evidence="6">Oxygen-dependent choline dehydrogenase</fullName>
    </submittedName>
</protein>
<feature type="binding site" evidence="2">
    <location>
        <position position="117"/>
    </location>
    <ligand>
        <name>FAD</name>
        <dbReference type="ChEBI" id="CHEBI:57692"/>
    </ligand>
</feature>
<keyword evidence="3" id="KW-0732">Signal</keyword>
<dbReference type="PANTHER" id="PTHR11552">
    <property type="entry name" value="GLUCOSE-METHANOL-CHOLINE GMC OXIDOREDUCTASE"/>
    <property type="match status" value="1"/>
</dbReference>
<evidence type="ECO:0000313" key="7">
    <source>
        <dbReference type="Proteomes" id="UP001303473"/>
    </source>
</evidence>
<dbReference type="Pfam" id="PF00732">
    <property type="entry name" value="GMC_oxred_N"/>
    <property type="match status" value="1"/>
</dbReference>
<dbReference type="GO" id="GO:0016614">
    <property type="term" value="F:oxidoreductase activity, acting on CH-OH group of donors"/>
    <property type="evidence" value="ECO:0007669"/>
    <property type="project" value="InterPro"/>
</dbReference>
<dbReference type="AlphaFoldDB" id="A0AAN6N4C5"/>
<proteinExistence type="inferred from homology"/>
<dbReference type="InterPro" id="IPR000172">
    <property type="entry name" value="GMC_OxRdtase_N"/>
</dbReference>
<dbReference type="GO" id="GO:0044550">
    <property type="term" value="P:secondary metabolite biosynthetic process"/>
    <property type="evidence" value="ECO:0007669"/>
    <property type="project" value="TreeGrafter"/>
</dbReference>
<comment type="caution">
    <text evidence="6">The sequence shown here is derived from an EMBL/GenBank/DDBJ whole genome shotgun (WGS) entry which is preliminary data.</text>
</comment>
<dbReference type="PANTHER" id="PTHR11552:SF115">
    <property type="entry name" value="DEHYDROGENASE XPTC-RELATED"/>
    <property type="match status" value="1"/>
</dbReference>
<gene>
    <name evidence="6" type="ORF">QBC46DRAFT_440193</name>
</gene>
<accession>A0AAN6N4C5</accession>
<reference evidence="7" key="1">
    <citation type="journal article" date="2023" name="Mol. Phylogenet. Evol.">
        <title>Genome-scale phylogeny and comparative genomics of the fungal order Sordariales.</title>
        <authorList>
            <person name="Hensen N."/>
            <person name="Bonometti L."/>
            <person name="Westerberg I."/>
            <person name="Brannstrom I.O."/>
            <person name="Guillou S."/>
            <person name="Cros-Aarteil S."/>
            <person name="Calhoun S."/>
            <person name="Haridas S."/>
            <person name="Kuo A."/>
            <person name="Mondo S."/>
            <person name="Pangilinan J."/>
            <person name="Riley R."/>
            <person name="LaButti K."/>
            <person name="Andreopoulos B."/>
            <person name="Lipzen A."/>
            <person name="Chen C."/>
            <person name="Yan M."/>
            <person name="Daum C."/>
            <person name="Ng V."/>
            <person name="Clum A."/>
            <person name="Steindorff A."/>
            <person name="Ohm R.A."/>
            <person name="Martin F."/>
            <person name="Silar P."/>
            <person name="Natvig D.O."/>
            <person name="Lalanne C."/>
            <person name="Gautier V."/>
            <person name="Ament-Velasquez S.L."/>
            <person name="Kruys A."/>
            <person name="Hutchinson M.I."/>
            <person name="Powell A.J."/>
            <person name="Barry K."/>
            <person name="Miller A.N."/>
            <person name="Grigoriev I.V."/>
            <person name="Debuchy R."/>
            <person name="Gladieux P."/>
            <person name="Hiltunen Thoren M."/>
            <person name="Johannesson H."/>
        </authorList>
    </citation>
    <scope>NUCLEOTIDE SEQUENCE [LARGE SCALE GENOMIC DNA]</scope>
    <source>
        <strain evidence="7">CBS 340.73</strain>
    </source>
</reference>
<keyword evidence="2" id="KW-0285">Flavoprotein</keyword>
<feature type="domain" description="Glucose-methanol-choline oxidoreductase C-terminal" evidence="5">
    <location>
        <begin position="470"/>
        <end position="607"/>
    </location>
</feature>
<feature type="binding site" evidence="2">
    <location>
        <position position="268"/>
    </location>
    <ligand>
        <name>FAD</name>
        <dbReference type="ChEBI" id="CHEBI:57692"/>
    </ligand>
</feature>
<comment type="similarity">
    <text evidence="1">Belongs to the GMC oxidoreductase family.</text>
</comment>
<dbReference type="SUPFAM" id="SSF54373">
    <property type="entry name" value="FAD-linked reductases, C-terminal domain"/>
    <property type="match status" value="1"/>
</dbReference>
<evidence type="ECO:0000256" key="3">
    <source>
        <dbReference type="SAM" id="SignalP"/>
    </source>
</evidence>
<dbReference type="InterPro" id="IPR036188">
    <property type="entry name" value="FAD/NAD-bd_sf"/>
</dbReference>
<dbReference type="Gene3D" id="3.50.50.60">
    <property type="entry name" value="FAD/NAD(P)-binding domain"/>
    <property type="match status" value="1"/>
</dbReference>
<evidence type="ECO:0000259" key="5">
    <source>
        <dbReference type="Pfam" id="PF05199"/>
    </source>
</evidence>
<dbReference type="PIRSF" id="PIRSF000137">
    <property type="entry name" value="Alcohol_oxidase"/>
    <property type="match status" value="1"/>
</dbReference>
<evidence type="ECO:0000259" key="4">
    <source>
        <dbReference type="Pfam" id="PF00732"/>
    </source>
</evidence>
<feature type="signal peptide" evidence="3">
    <location>
        <begin position="1"/>
        <end position="19"/>
    </location>
</feature>
<sequence length="619" mass="67192">MQRLSVLSLLVTLTEPCLGYYRRPPARHLHHRDVNVTYDYIIIGGGTAGLTVADRLTGNSNTTVLVIEHGELVDSPSIDTVSGGFMGMSDAQLMYDIMSVPQANLRNRTTAVLAGKVVGGSSAVNAMMTVRGTSEDYDRWGQFFSNGSTWSWTGLLPYLKRALNFVPPDADVEVGSEIMYNTSYWGNSSGVYAGWPSFQYPGTSVLLDAFRGMPGVQFPGDSGAGETGVYWFPTFMDPTKVTRSYARTGHYDRAVNRSNYHLITESKVTKILLDGTTATGVSFRSVAQLTNGTNTTGAVIMVRARKEVILAAGGIHSPYILQLSGIGPKKVLSAASISTIVDLPGVGQNFQDHPMLTAMWIYQNFTMRPSADDLFANATFASWADAHRYRQCAAWLSFPVISSRWAEIAANLSAQNHAAYLPAATDPTVVAGYSAQMKSYANALRGNGTAFYNNVLTGGSGSGAMVDLHPLSRGTVNIDTTDPEGREPVVDYRALTNPLDMAIMTEMLRFSRRYYMNNTHTARFSPVEVIPGANVTTDEQWAEYIADTLSPTEFHPAGTCAMMPRELGGVVDEELRVFGVKNLRVVDASIMPMLPGANICQTVYAIAEKAADLIRGSET</sequence>
<dbReference type="InterPro" id="IPR012132">
    <property type="entry name" value="GMC_OxRdtase"/>
</dbReference>
<evidence type="ECO:0000256" key="1">
    <source>
        <dbReference type="ARBA" id="ARBA00010790"/>
    </source>
</evidence>
<dbReference type="Gene3D" id="3.30.560.10">
    <property type="entry name" value="Glucose Oxidase, domain 3"/>
    <property type="match status" value="1"/>
</dbReference>
<comment type="cofactor">
    <cofactor evidence="2">
        <name>FAD</name>
        <dbReference type="ChEBI" id="CHEBI:57692"/>
    </cofactor>
</comment>
<keyword evidence="7" id="KW-1185">Reference proteome</keyword>
<dbReference type="Pfam" id="PF05199">
    <property type="entry name" value="GMC_oxred_C"/>
    <property type="match status" value="1"/>
</dbReference>
<feature type="domain" description="Glucose-methanol-choline oxidoreductase N-terminal" evidence="4">
    <location>
        <begin position="38"/>
        <end position="354"/>
    </location>
</feature>
<name>A0AAN6N4C5_9PEZI</name>
<evidence type="ECO:0000313" key="6">
    <source>
        <dbReference type="EMBL" id="KAK3938565.1"/>
    </source>
</evidence>
<dbReference type="GO" id="GO:0050660">
    <property type="term" value="F:flavin adenine dinucleotide binding"/>
    <property type="evidence" value="ECO:0007669"/>
    <property type="project" value="InterPro"/>
</dbReference>